<reference evidence="8" key="1">
    <citation type="submission" date="2020-11" db="EMBL/GenBank/DDBJ databases">
        <title>Viral genomes from river ports along the Yangtze River in China.</title>
        <authorList>
            <person name="Lu J."/>
            <person name="Shen Q."/>
            <person name="Yang S."/>
            <person name="Zhang W."/>
        </authorList>
    </citation>
    <scope>NUCLEOTIDE SEQUENCE</scope>
    <source>
        <strain evidence="8">4zj-RDRP-4</strain>
    </source>
</reference>
<keyword evidence="4" id="KW-0547">Nucleotide-binding</keyword>
<evidence type="ECO:0000256" key="2">
    <source>
        <dbReference type="ARBA" id="ARBA00022679"/>
    </source>
</evidence>
<dbReference type="Gene3D" id="3.30.70.270">
    <property type="match status" value="1"/>
</dbReference>
<keyword evidence="5" id="KW-0378">Hydrolase</keyword>
<dbReference type="GO" id="GO:0006351">
    <property type="term" value="P:DNA-templated transcription"/>
    <property type="evidence" value="ECO:0007669"/>
    <property type="project" value="InterPro"/>
</dbReference>
<protein>
    <submittedName>
        <fullName evidence="8">Nonstructural polyprotein</fullName>
    </submittedName>
</protein>
<keyword evidence="6" id="KW-0693">Viral RNA replication</keyword>
<evidence type="ECO:0000256" key="3">
    <source>
        <dbReference type="ARBA" id="ARBA00022695"/>
    </source>
</evidence>
<evidence type="ECO:0000256" key="5">
    <source>
        <dbReference type="ARBA" id="ARBA00022801"/>
    </source>
</evidence>
<sequence>MHYNIAFRKYFMGALAHIRHNRIYNGIGVGLNVWSNEWNFLAEYLTANSQTMIDGDFSNYDGTLSDQIMWEAFEVLHSLYDDGPENYTIRKNLWYYACFATRICRDKVYQCTHSLPSGFPATAEVNSIYQLIAFRCIYLKLARIHNPSVANMACFNKFVRLIIYGDDNIVSISEEIIAWFNMETIKDAFKKYLNMTYTNPQKTDEIVISKTLKDVSFLKRSFRRPTVNGYTYPMYVCPADLESRLEMLNWTRTGNIVNPKDIESDIVCEVFKELAMHGSKIYDQYVPMISKLAMQHGLKNIYDLGCETYIDSVVKNIPLKMHPNDFF</sequence>
<accession>A0A890V062</accession>
<dbReference type="InterPro" id="IPR043502">
    <property type="entry name" value="DNA/RNA_pol_sf"/>
</dbReference>
<dbReference type="PROSITE" id="PS50507">
    <property type="entry name" value="RDRP_SSRNA_POS"/>
    <property type="match status" value="1"/>
</dbReference>
<evidence type="ECO:0000256" key="6">
    <source>
        <dbReference type="ARBA" id="ARBA00022953"/>
    </source>
</evidence>
<proteinExistence type="predicted"/>
<dbReference type="SUPFAM" id="SSF56672">
    <property type="entry name" value="DNA/RNA polymerases"/>
    <property type="match status" value="1"/>
</dbReference>
<dbReference type="InterPro" id="IPR007094">
    <property type="entry name" value="RNA-dir_pol_PSvirus"/>
</dbReference>
<keyword evidence="3" id="KW-0548">Nucleotidyltransferase</keyword>
<evidence type="ECO:0000256" key="1">
    <source>
        <dbReference type="ARBA" id="ARBA00022484"/>
    </source>
</evidence>
<evidence type="ECO:0000259" key="7">
    <source>
        <dbReference type="PROSITE" id="PS50507"/>
    </source>
</evidence>
<organism evidence="8">
    <name type="scientific">Picornavirales sp</name>
    <dbReference type="NCBI Taxonomy" id="1955153"/>
    <lineage>
        <taxon>Viruses</taxon>
        <taxon>Riboviria</taxon>
        <taxon>Orthornavirae</taxon>
        <taxon>Pisuviricota</taxon>
        <taxon>Pisoniviricetes</taxon>
        <taxon>Picornavirales</taxon>
    </lineage>
</organism>
<evidence type="ECO:0000313" key="8">
    <source>
        <dbReference type="EMBL" id="QRI44209.1"/>
    </source>
</evidence>
<dbReference type="GO" id="GO:0016787">
    <property type="term" value="F:hydrolase activity"/>
    <property type="evidence" value="ECO:0007669"/>
    <property type="project" value="UniProtKB-KW"/>
</dbReference>
<dbReference type="InterPro" id="IPR043128">
    <property type="entry name" value="Rev_trsase/Diguanyl_cyclase"/>
</dbReference>
<dbReference type="EMBL" id="MW347541">
    <property type="protein sequence ID" value="QRI44209.1"/>
    <property type="molecule type" value="Genomic_RNA"/>
</dbReference>
<dbReference type="Pfam" id="PF00680">
    <property type="entry name" value="RdRP_1"/>
    <property type="match status" value="1"/>
</dbReference>
<dbReference type="GO" id="GO:0003968">
    <property type="term" value="F:RNA-directed RNA polymerase activity"/>
    <property type="evidence" value="ECO:0007669"/>
    <property type="project" value="UniProtKB-KW"/>
</dbReference>
<keyword evidence="1" id="KW-0696">RNA-directed RNA polymerase</keyword>
<dbReference type="GO" id="GO:0039694">
    <property type="term" value="P:viral RNA genome replication"/>
    <property type="evidence" value="ECO:0007669"/>
    <property type="project" value="InterPro"/>
</dbReference>
<name>A0A890V062_9VIRU</name>
<dbReference type="InterPro" id="IPR001205">
    <property type="entry name" value="RNA-dir_pol_C"/>
</dbReference>
<dbReference type="GO" id="GO:0000166">
    <property type="term" value="F:nucleotide binding"/>
    <property type="evidence" value="ECO:0007669"/>
    <property type="project" value="UniProtKB-KW"/>
</dbReference>
<dbReference type="GO" id="GO:0003723">
    <property type="term" value="F:RNA binding"/>
    <property type="evidence" value="ECO:0007669"/>
    <property type="project" value="InterPro"/>
</dbReference>
<keyword evidence="2" id="KW-0808">Transferase</keyword>
<evidence type="ECO:0000256" key="4">
    <source>
        <dbReference type="ARBA" id="ARBA00022741"/>
    </source>
</evidence>
<feature type="domain" description="RdRp catalytic" evidence="7">
    <location>
        <begin position="50"/>
        <end position="180"/>
    </location>
</feature>